<name>A0A382Z4T9_9ZZZZ</name>
<dbReference type="Gene3D" id="3.20.20.70">
    <property type="entry name" value="Aldolase class I"/>
    <property type="match status" value="1"/>
</dbReference>
<reference evidence="2" key="1">
    <citation type="submission" date="2018-05" db="EMBL/GenBank/DDBJ databases">
        <authorList>
            <person name="Lanie J.A."/>
            <person name="Ng W.-L."/>
            <person name="Kazmierczak K.M."/>
            <person name="Andrzejewski T.M."/>
            <person name="Davidsen T.M."/>
            <person name="Wayne K.J."/>
            <person name="Tettelin H."/>
            <person name="Glass J.I."/>
            <person name="Rusch D."/>
            <person name="Podicherti R."/>
            <person name="Tsui H.-C.T."/>
            <person name="Winkler M.E."/>
        </authorList>
    </citation>
    <scope>NUCLEOTIDE SEQUENCE</scope>
</reference>
<evidence type="ECO:0000313" key="2">
    <source>
        <dbReference type="EMBL" id="SVD90310.1"/>
    </source>
</evidence>
<dbReference type="CDD" id="cd21109">
    <property type="entry name" value="SPASM"/>
    <property type="match status" value="1"/>
</dbReference>
<sequence>MMHNWSGEYDGPYKRRKEDRRGCGRPFSPILQVRAGGLGKHQGAVVACCMVLGNDSAATLGHLDDQTIEEVLNGEKYEELRKAHREERFDDISYCKDCDQLWHVPESLVWTNIEERKYKQSKMIADLQIA</sequence>
<feature type="domain" description="4Fe4S-binding SPASM" evidence="1">
    <location>
        <begin position="41"/>
        <end position="99"/>
    </location>
</feature>
<dbReference type="InterPro" id="IPR013785">
    <property type="entry name" value="Aldolase_TIM"/>
</dbReference>
<dbReference type="InterPro" id="IPR023885">
    <property type="entry name" value="4Fe4S-binding_SPASM_dom"/>
</dbReference>
<protein>
    <recommendedName>
        <fullName evidence="1">4Fe4S-binding SPASM domain-containing protein</fullName>
    </recommendedName>
</protein>
<accession>A0A382Z4T9</accession>
<evidence type="ECO:0000259" key="1">
    <source>
        <dbReference type="Pfam" id="PF13186"/>
    </source>
</evidence>
<proteinExistence type="predicted"/>
<dbReference type="EMBL" id="UINC01180889">
    <property type="protein sequence ID" value="SVD90310.1"/>
    <property type="molecule type" value="Genomic_DNA"/>
</dbReference>
<gene>
    <name evidence="2" type="ORF">METZ01_LOCUS443164</name>
</gene>
<dbReference type="AlphaFoldDB" id="A0A382Z4T9"/>
<dbReference type="Pfam" id="PF13186">
    <property type="entry name" value="SPASM"/>
    <property type="match status" value="1"/>
</dbReference>
<organism evidence="2">
    <name type="scientific">marine metagenome</name>
    <dbReference type="NCBI Taxonomy" id="408172"/>
    <lineage>
        <taxon>unclassified sequences</taxon>
        <taxon>metagenomes</taxon>
        <taxon>ecological metagenomes</taxon>
    </lineage>
</organism>